<comment type="caution">
    <text evidence="4">The sequence shown here is derived from an EMBL/GenBank/DDBJ whole genome shotgun (WGS) entry which is preliminary data.</text>
</comment>
<keyword evidence="5" id="KW-1185">Reference proteome</keyword>
<evidence type="ECO:0000256" key="3">
    <source>
        <dbReference type="SAM" id="MobiDB-lite"/>
    </source>
</evidence>
<feature type="region of interest" description="Disordered" evidence="3">
    <location>
        <begin position="211"/>
        <end position="234"/>
    </location>
</feature>
<evidence type="ECO:0000313" key="5">
    <source>
        <dbReference type="Proteomes" id="UP001488838"/>
    </source>
</evidence>
<dbReference type="Gene3D" id="3.90.950.10">
    <property type="match status" value="1"/>
</dbReference>
<comment type="similarity">
    <text evidence="1">Belongs to the HAM1 NTPase family.</text>
</comment>
<feature type="compositionally biased region" description="Basic and acidic residues" evidence="3">
    <location>
        <begin position="219"/>
        <end position="234"/>
    </location>
</feature>
<dbReference type="Proteomes" id="UP001488838">
    <property type="component" value="Unassembled WGS sequence"/>
</dbReference>
<accession>A0AAW0HRC8</accession>
<evidence type="ECO:0000256" key="2">
    <source>
        <dbReference type="ARBA" id="ARBA00022801"/>
    </source>
</evidence>
<dbReference type="AlphaFoldDB" id="A0AAW0HRC8"/>
<dbReference type="EMBL" id="JBBHLL010000370">
    <property type="protein sequence ID" value="KAK7804613.1"/>
    <property type="molecule type" value="Genomic_DNA"/>
</dbReference>
<gene>
    <name evidence="4" type="ORF">U0070_003784</name>
</gene>
<evidence type="ECO:0000313" key="4">
    <source>
        <dbReference type="EMBL" id="KAK7804613.1"/>
    </source>
</evidence>
<name>A0AAW0HRC8_MYOGA</name>
<dbReference type="InterPro" id="IPR002637">
    <property type="entry name" value="RdgB/HAM1"/>
</dbReference>
<organism evidence="4 5">
    <name type="scientific">Myodes glareolus</name>
    <name type="common">Bank vole</name>
    <name type="synonym">Clethrionomys glareolus</name>
    <dbReference type="NCBI Taxonomy" id="447135"/>
    <lineage>
        <taxon>Eukaryota</taxon>
        <taxon>Metazoa</taxon>
        <taxon>Chordata</taxon>
        <taxon>Craniata</taxon>
        <taxon>Vertebrata</taxon>
        <taxon>Euteleostomi</taxon>
        <taxon>Mammalia</taxon>
        <taxon>Eutheria</taxon>
        <taxon>Euarchontoglires</taxon>
        <taxon>Glires</taxon>
        <taxon>Rodentia</taxon>
        <taxon>Myomorpha</taxon>
        <taxon>Muroidea</taxon>
        <taxon>Cricetidae</taxon>
        <taxon>Arvicolinae</taxon>
        <taxon>Myodes</taxon>
    </lineage>
</organism>
<reference evidence="4 5" key="1">
    <citation type="journal article" date="2023" name="bioRxiv">
        <title>Conserved and derived expression patterns and positive selection on dental genes reveal complex evolutionary context of ever-growing rodent molars.</title>
        <authorList>
            <person name="Calamari Z.T."/>
            <person name="Song A."/>
            <person name="Cohen E."/>
            <person name="Akter M."/>
            <person name="Roy R.D."/>
            <person name="Hallikas O."/>
            <person name="Christensen M.M."/>
            <person name="Li P."/>
            <person name="Marangoni P."/>
            <person name="Jernvall J."/>
            <person name="Klein O.D."/>
        </authorList>
    </citation>
    <scope>NUCLEOTIDE SEQUENCE [LARGE SCALE GENOMIC DNA]</scope>
    <source>
        <strain evidence="4">V071</strain>
    </source>
</reference>
<dbReference type="GO" id="GO:0047429">
    <property type="term" value="F:nucleoside triphosphate diphosphatase activity"/>
    <property type="evidence" value="ECO:0007669"/>
    <property type="project" value="InterPro"/>
</dbReference>
<keyword evidence="2" id="KW-0378">Hydrolase</keyword>
<dbReference type="InterPro" id="IPR029001">
    <property type="entry name" value="ITPase-like_fam"/>
</dbReference>
<proteinExistence type="inferred from homology"/>
<evidence type="ECO:0000256" key="1">
    <source>
        <dbReference type="ARBA" id="ARBA00008023"/>
    </source>
</evidence>
<feature type="non-terminal residue" evidence="4">
    <location>
        <position position="1"/>
    </location>
</feature>
<sequence>EQLHVKDEGGIGRDDTRVASSSIGHIGGAVSFHALWWYQKKVEYQGKLDESSIQKYGEAACQVQRRPGFYQLSSGFGETSITNSVHLLLALRLSQPVHLFRGQSLSQIVALSTQNFDWGACIQPDEYEQTYAKMPKSRENTIPHHSWVLGTSIPKLPIRQASFQSVVNYGALPMIGGALITEPSYTRRTVFAVFVGTMLLNQHWDKVKGEHLDQEEDQGEHLDRDKNHEQFDRD</sequence>
<dbReference type="GO" id="GO:0005737">
    <property type="term" value="C:cytoplasm"/>
    <property type="evidence" value="ECO:0007669"/>
    <property type="project" value="TreeGrafter"/>
</dbReference>
<dbReference type="GO" id="GO:0009143">
    <property type="term" value="P:nucleoside triphosphate catabolic process"/>
    <property type="evidence" value="ECO:0007669"/>
    <property type="project" value="InterPro"/>
</dbReference>
<protein>
    <submittedName>
        <fullName evidence="4">Uncharacterized protein</fullName>
    </submittedName>
</protein>
<feature type="non-terminal residue" evidence="4">
    <location>
        <position position="234"/>
    </location>
</feature>
<dbReference type="PANTHER" id="PTHR11067">
    <property type="entry name" value="INOSINE TRIPHOSPHATE PYROPHOSPHATASE/HAM1 PROTEIN"/>
    <property type="match status" value="1"/>
</dbReference>
<dbReference type="PANTHER" id="PTHR11067:SF9">
    <property type="entry name" value="INOSINE TRIPHOSPHATE PYROPHOSPHATASE"/>
    <property type="match status" value="1"/>
</dbReference>